<evidence type="ECO:0000313" key="3">
    <source>
        <dbReference type="Proteomes" id="UP000271031"/>
    </source>
</evidence>
<comment type="caution">
    <text evidence="2">The sequence shown here is derived from an EMBL/GenBank/DDBJ whole genome shotgun (WGS) entry which is preliminary data.</text>
</comment>
<name>A0A3M8DSQ4_9BACL</name>
<protein>
    <submittedName>
        <fullName evidence="2">Uncharacterized protein</fullName>
    </submittedName>
</protein>
<sequence length="149" mass="16140">MVTLDSSISFLIYITAVSSAAAGITEAVKSVVPFLSVDYEPHDDEKQEDHHLAGRLTNYKKFTNLSVSVCSASVIFALLGLDPAKILTQSGSAAVDSPWSLDIMAWGIVAVFGSPFFHSVLKIMEGLRMNMDNNTFTPKPVQKVSSTKK</sequence>
<feature type="transmembrane region" description="Helical" evidence="1">
    <location>
        <begin position="62"/>
        <end position="81"/>
    </location>
</feature>
<keyword evidence="1" id="KW-1133">Transmembrane helix</keyword>
<evidence type="ECO:0000313" key="2">
    <source>
        <dbReference type="EMBL" id="RNB91112.1"/>
    </source>
</evidence>
<gene>
    <name evidence="2" type="ORF">EDM56_05875</name>
</gene>
<evidence type="ECO:0000256" key="1">
    <source>
        <dbReference type="SAM" id="Phobius"/>
    </source>
</evidence>
<reference evidence="2 3" key="1">
    <citation type="submission" date="2018-10" db="EMBL/GenBank/DDBJ databases">
        <title>Phylogenomics of Brevibacillus.</title>
        <authorList>
            <person name="Dunlap C."/>
        </authorList>
    </citation>
    <scope>NUCLEOTIDE SEQUENCE [LARGE SCALE GENOMIC DNA]</scope>
    <source>
        <strain evidence="2 3">JCM 15716</strain>
    </source>
</reference>
<dbReference type="OrthoDB" id="2472626at2"/>
<dbReference type="Proteomes" id="UP000271031">
    <property type="component" value="Unassembled WGS sequence"/>
</dbReference>
<keyword evidence="1" id="KW-0472">Membrane</keyword>
<dbReference type="RefSeq" id="WP_122916964.1">
    <property type="nucleotide sequence ID" value="NZ_RHHQ01000006.1"/>
</dbReference>
<feature type="transmembrane region" description="Helical" evidence="1">
    <location>
        <begin position="101"/>
        <end position="121"/>
    </location>
</feature>
<organism evidence="2 3">
    <name type="scientific">Brevibacillus fluminis</name>
    <dbReference type="NCBI Taxonomy" id="511487"/>
    <lineage>
        <taxon>Bacteria</taxon>
        <taxon>Bacillati</taxon>
        <taxon>Bacillota</taxon>
        <taxon>Bacilli</taxon>
        <taxon>Bacillales</taxon>
        <taxon>Paenibacillaceae</taxon>
        <taxon>Brevibacillus</taxon>
    </lineage>
</organism>
<proteinExistence type="predicted"/>
<accession>A0A3M8DSQ4</accession>
<dbReference type="EMBL" id="RHHQ01000006">
    <property type="protein sequence ID" value="RNB91112.1"/>
    <property type="molecule type" value="Genomic_DNA"/>
</dbReference>
<keyword evidence="3" id="KW-1185">Reference proteome</keyword>
<dbReference type="AlphaFoldDB" id="A0A3M8DSQ4"/>
<keyword evidence="1" id="KW-0812">Transmembrane</keyword>